<protein>
    <recommendedName>
        <fullName evidence="3">SH3b domain-containing protein</fullName>
    </recommendedName>
</protein>
<keyword evidence="1" id="KW-0812">Transmembrane</keyword>
<dbReference type="AlphaFoldDB" id="A0A5K7YQF8"/>
<feature type="signal peptide" evidence="2">
    <location>
        <begin position="1"/>
        <end position="33"/>
    </location>
</feature>
<dbReference type="Proteomes" id="UP000427906">
    <property type="component" value="Chromosome"/>
</dbReference>
<keyword evidence="2" id="KW-0732">Signal</keyword>
<feature type="domain" description="SH3b" evidence="3">
    <location>
        <begin position="148"/>
        <end position="211"/>
    </location>
</feature>
<dbReference type="EMBL" id="AP021874">
    <property type="protein sequence ID" value="BBO70958.1"/>
    <property type="molecule type" value="Genomic_DNA"/>
</dbReference>
<dbReference type="PROSITE" id="PS51781">
    <property type="entry name" value="SH3B"/>
    <property type="match status" value="1"/>
</dbReference>
<dbReference type="Pfam" id="PF20125">
    <property type="entry name" value="DUF6515"/>
    <property type="match status" value="1"/>
</dbReference>
<dbReference type="InterPro" id="IPR045398">
    <property type="entry name" value="DUF6515"/>
</dbReference>
<feature type="chain" id="PRO_5024378830" description="SH3b domain-containing protein" evidence="2">
    <location>
        <begin position="34"/>
        <end position="216"/>
    </location>
</feature>
<accession>A0A5K7YQF8</accession>
<dbReference type="InterPro" id="IPR003646">
    <property type="entry name" value="SH3-like_bac-type"/>
</dbReference>
<dbReference type="KEGG" id="dalk:DSCA_48880"/>
<proteinExistence type="predicted"/>
<dbReference type="Pfam" id="PF08239">
    <property type="entry name" value="SH3_3"/>
    <property type="match status" value="1"/>
</dbReference>
<gene>
    <name evidence="4" type="ORF">DSCA_48880</name>
</gene>
<dbReference type="OrthoDB" id="5469649at2"/>
<keyword evidence="1" id="KW-1133">Transmembrane helix</keyword>
<keyword evidence="5" id="KW-1185">Reference proteome</keyword>
<name>A0A5K7YQF8_9BACT</name>
<evidence type="ECO:0000313" key="5">
    <source>
        <dbReference type="Proteomes" id="UP000427906"/>
    </source>
</evidence>
<feature type="transmembrane region" description="Helical" evidence="1">
    <location>
        <begin position="86"/>
        <end position="110"/>
    </location>
</feature>
<organism evidence="4 5">
    <name type="scientific">Desulfosarcina alkanivorans</name>
    <dbReference type="NCBI Taxonomy" id="571177"/>
    <lineage>
        <taxon>Bacteria</taxon>
        <taxon>Pseudomonadati</taxon>
        <taxon>Thermodesulfobacteriota</taxon>
        <taxon>Desulfobacteria</taxon>
        <taxon>Desulfobacterales</taxon>
        <taxon>Desulfosarcinaceae</taxon>
        <taxon>Desulfosarcina</taxon>
    </lineage>
</organism>
<evidence type="ECO:0000259" key="3">
    <source>
        <dbReference type="PROSITE" id="PS51781"/>
    </source>
</evidence>
<evidence type="ECO:0000313" key="4">
    <source>
        <dbReference type="EMBL" id="BBO70958.1"/>
    </source>
</evidence>
<dbReference type="RefSeq" id="WP_155318856.1">
    <property type="nucleotide sequence ID" value="NZ_AP021874.1"/>
</dbReference>
<sequence>MQMMLTRRPFRWLAVMVATWTLGFTTVTTPVCAQPQIAARHGPVRLLHRMPPGHRTVHVGKSRYYVHGGAFYVRKPAGFIAVRAPLGAVVVVLPIGAMALLIGGVTFYVYQDVYYRRVPEGYVVVERPSDGAVARQASPVVPSRQTAGETVAVIATLLNVRSGPGRNFPVVHQIRRHDALVVHGYAPDWLYVKLPDGSFGWVMLKFTTAHESNAAG</sequence>
<reference evidence="4 5" key="1">
    <citation type="submission" date="2019-11" db="EMBL/GenBank/DDBJ databases">
        <title>Comparative genomics of hydrocarbon-degrading Desulfosarcina strains.</title>
        <authorList>
            <person name="Watanabe M."/>
            <person name="Kojima H."/>
            <person name="Fukui M."/>
        </authorList>
    </citation>
    <scope>NUCLEOTIDE SEQUENCE [LARGE SCALE GENOMIC DNA]</scope>
    <source>
        <strain evidence="4 5">PL12</strain>
    </source>
</reference>
<keyword evidence="1" id="KW-0472">Membrane</keyword>
<evidence type="ECO:0000256" key="1">
    <source>
        <dbReference type="SAM" id="Phobius"/>
    </source>
</evidence>
<dbReference type="Gene3D" id="2.30.30.40">
    <property type="entry name" value="SH3 Domains"/>
    <property type="match status" value="1"/>
</dbReference>
<evidence type="ECO:0000256" key="2">
    <source>
        <dbReference type="SAM" id="SignalP"/>
    </source>
</evidence>